<evidence type="ECO:0000313" key="3">
    <source>
        <dbReference type="Proteomes" id="UP000688947"/>
    </source>
</evidence>
<accession>A0A8T1TVY2</accession>
<sequence>MYELARGEVTKGSPLCGICGAAVSTAWNALEDDLDTRIRRKSLVLGRPIEGDELRTVTSRVMKRYGEECDQLMAKLLARGLKCPECRSSLVRMSRVLYRKRVSFDCSSLFSEPSEALPGLDESLLKKEGLFQGVYVVSDREDVPRTTGSGLRETPGVGNDSADDDGLVPAGKRVIGSVNGLEALSGGYIDCTPVNMLIDSGGVATVEHQRVLKRIGRAREALRPYEVNLKSVIGYNTGINGMIDLPLKLGSLEKARTFIVVSHLHVDDPKHGCAEVVPGSF</sequence>
<reference evidence="2" key="1">
    <citation type="submission" date="2021-01" db="EMBL/GenBank/DDBJ databases">
        <title>Phytophthora aleatoria, a newly-described species from Pinus radiata is distinct from Phytophthora cactorum isolates based on comparative genomics.</title>
        <authorList>
            <person name="Mcdougal R."/>
            <person name="Panda P."/>
            <person name="Williams N."/>
            <person name="Studholme D.J."/>
        </authorList>
    </citation>
    <scope>NUCLEOTIDE SEQUENCE</scope>
    <source>
        <strain evidence="2">NZFS 3830</strain>
    </source>
</reference>
<dbReference type="OrthoDB" id="127167at2759"/>
<feature type="region of interest" description="Disordered" evidence="1">
    <location>
        <begin position="144"/>
        <end position="163"/>
    </location>
</feature>
<evidence type="ECO:0000256" key="1">
    <source>
        <dbReference type="SAM" id="MobiDB-lite"/>
    </source>
</evidence>
<organism evidence="2 3">
    <name type="scientific">Phytophthora cactorum</name>
    <dbReference type="NCBI Taxonomy" id="29920"/>
    <lineage>
        <taxon>Eukaryota</taxon>
        <taxon>Sar</taxon>
        <taxon>Stramenopiles</taxon>
        <taxon>Oomycota</taxon>
        <taxon>Peronosporomycetes</taxon>
        <taxon>Peronosporales</taxon>
        <taxon>Peronosporaceae</taxon>
        <taxon>Phytophthora</taxon>
    </lineage>
</organism>
<evidence type="ECO:0000313" key="2">
    <source>
        <dbReference type="EMBL" id="KAG6947911.1"/>
    </source>
</evidence>
<gene>
    <name evidence="2" type="ORF">JG687_00015793</name>
</gene>
<name>A0A8T1TVY2_9STRA</name>
<dbReference type="AlphaFoldDB" id="A0A8T1TVY2"/>
<dbReference type="Proteomes" id="UP000688947">
    <property type="component" value="Unassembled WGS sequence"/>
</dbReference>
<dbReference type="EMBL" id="JAENGZ010001462">
    <property type="protein sequence ID" value="KAG6947911.1"/>
    <property type="molecule type" value="Genomic_DNA"/>
</dbReference>
<proteinExistence type="predicted"/>
<protein>
    <submittedName>
        <fullName evidence="2">Uncharacterized protein</fullName>
    </submittedName>
</protein>
<dbReference type="VEuPathDB" id="FungiDB:PC110_g17016"/>
<comment type="caution">
    <text evidence="2">The sequence shown here is derived from an EMBL/GenBank/DDBJ whole genome shotgun (WGS) entry which is preliminary data.</text>
</comment>